<keyword evidence="2" id="KW-1185">Reference proteome</keyword>
<proteinExistence type="predicted"/>
<comment type="caution">
    <text evidence="1">The sequence shown here is derived from an EMBL/GenBank/DDBJ whole genome shotgun (WGS) entry which is preliminary data.</text>
</comment>
<gene>
    <name evidence="1" type="ORF">H4687_008716</name>
</gene>
<organism evidence="1 2">
    <name type="scientific">Streptomyces stelliscabiei</name>
    <dbReference type="NCBI Taxonomy" id="146820"/>
    <lineage>
        <taxon>Bacteria</taxon>
        <taxon>Bacillati</taxon>
        <taxon>Actinomycetota</taxon>
        <taxon>Actinomycetes</taxon>
        <taxon>Kitasatosporales</taxon>
        <taxon>Streptomycetaceae</taxon>
        <taxon>Streptomyces</taxon>
    </lineage>
</organism>
<dbReference type="GeneID" id="86833808"/>
<dbReference type="RefSeq" id="WP_199813430.1">
    <property type="nucleotide sequence ID" value="NZ_JADBGF010000001.1"/>
</dbReference>
<dbReference type="Proteomes" id="UP000629287">
    <property type="component" value="Unassembled WGS sequence"/>
</dbReference>
<sequence>MDGRPVRLAIRTTSPDRSFRVDLGETVALGDPSAVPDVALSAPAEWWLRLMTGRHAPAYTPASVTLTGEALTLDDLRRVFPGF</sequence>
<evidence type="ECO:0000313" key="2">
    <source>
        <dbReference type="Proteomes" id="UP000629287"/>
    </source>
</evidence>
<reference evidence="1 2" key="1">
    <citation type="submission" date="2020-10" db="EMBL/GenBank/DDBJ databases">
        <title>Sequencing the genomes of 1000 actinobacteria strains.</title>
        <authorList>
            <person name="Klenk H.-P."/>
        </authorList>
    </citation>
    <scope>NUCLEOTIDE SEQUENCE [LARGE SCALE GENOMIC DNA]</scope>
    <source>
        <strain evidence="1 2">DSM 41803</strain>
    </source>
</reference>
<dbReference type="EMBL" id="JADBGF010000001">
    <property type="protein sequence ID" value="MBE1602587.1"/>
    <property type="molecule type" value="Genomic_DNA"/>
</dbReference>
<dbReference type="AlphaFoldDB" id="A0A8I0TW39"/>
<accession>A0A8I0TW39</accession>
<name>A0A8I0TW39_9ACTN</name>
<protein>
    <recommendedName>
        <fullName evidence="3">MDMPI C-terminal domain-containing protein</fullName>
    </recommendedName>
</protein>
<evidence type="ECO:0000313" key="1">
    <source>
        <dbReference type="EMBL" id="MBE1602587.1"/>
    </source>
</evidence>
<evidence type="ECO:0008006" key="3">
    <source>
        <dbReference type="Google" id="ProtNLM"/>
    </source>
</evidence>